<evidence type="ECO:0000259" key="1">
    <source>
        <dbReference type="SMART" id="SM01008"/>
    </source>
</evidence>
<dbReference type="InterPro" id="IPR036856">
    <property type="entry name" value="Ald_Oxase/Xan_DH_a/b_sf"/>
</dbReference>
<accession>A0AA49GQG2</accession>
<name>A0AA49GQG2_9BACT</name>
<dbReference type="InterPro" id="IPR006311">
    <property type="entry name" value="TAT_signal"/>
</dbReference>
<reference evidence="2" key="2">
    <citation type="journal article" date="2024" name="Antonie Van Leeuwenhoek">
        <title>Roseihalotalea indica gen. nov., sp. nov., a halophilic Bacteroidetes from mesopelagic Southwest Indian Ocean with higher carbohydrate metabolic potential.</title>
        <authorList>
            <person name="Chen B."/>
            <person name="Zhang M."/>
            <person name="Lin D."/>
            <person name="Ye J."/>
            <person name="Tang K."/>
        </authorList>
    </citation>
    <scope>NUCLEOTIDE SEQUENCE</scope>
    <source>
        <strain evidence="2">TK19036</strain>
    </source>
</reference>
<dbReference type="EMBL" id="CP120682">
    <property type="protein sequence ID" value="WKN35384.1"/>
    <property type="molecule type" value="Genomic_DNA"/>
</dbReference>
<feature type="domain" description="Aldehyde oxidase/xanthine dehydrogenase a/b hammerhead" evidence="1">
    <location>
        <begin position="226"/>
        <end position="304"/>
    </location>
</feature>
<dbReference type="SUPFAM" id="SSF54665">
    <property type="entry name" value="CO dehydrogenase molybdoprotein N-domain-like"/>
    <property type="match status" value="1"/>
</dbReference>
<evidence type="ECO:0000313" key="2">
    <source>
        <dbReference type="EMBL" id="WKN35384.1"/>
    </source>
</evidence>
<dbReference type="AlphaFoldDB" id="A0AA49GQG2"/>
<dbReference type="InterPro" id="IPR037165">
    <property type="entry name" value="AldOxase/xan_DH_Mopterin-bd_sf"/>
</dbReference>
<dbReference type="Gene3D" id="3.30.365.10">
    <property type="entry name" value="Aldehyde oxidase/xanthine dehydrogenase, molybdopterin binding domain"/>
    <property type="match status" value="4"/>
</dbReference>
<organism evidence="2">
    <name type="scientific">Roseihalotalea indica</name>
    <dbReference type="NCBI Taxonomy" id="2867963"/>
    <lineage>
        <taxon>Bacteria</taxon>
        <taxon>Pseudomonadati</taxon>
        <taxon>Bacteroidota</taxon>
        <taxon>Cytophagia</taxon>
        <taxon>Cytophagales</taxon>
        <taxon>Catalimonadaceae</taxon>
        <taxon>Roseihalotalea</taxon>
    </lineage>
</organism>
<proteinExistence type="predicted"/>
<protein>
    <submittedName>
        <fullName evidence="2">Molybdopterin-dependent oxidoreductase</fullName>
    </submittedName>
</protein>
<dbReference type="GO" id="GO:0016491">
    <property type="term" value="F:oxidoreductase activity"/>
    <property type="evidence" value="ECO:0007669"/>
    <property type="project" value="InterPro"/>
</dbReference>
<dbReference type="InterPro" id="IPR008274">
    <property type="entry name" value="AldOxase/xan_DH_MoCoBD1"/>
</dbReference>
<dbReference type="Pfam" id="PF20256">
    <property type="entry name" value="MoCoBD_2"/>
    <property type="match status" value="2"/>
</dbReference>
<sequence length="729" mass="79341">MKNVTPSDTRPSTISRRKFLATAGGVTISITAYALAPKLGSGNKDSETKPAEASEITAWVRIEPDGQITIYNPAAEMGQGSMTALPVILAEELDADWSKVRIENAPIEPDVYGLTRWGGSKIMLTVGSWSVSGYFDSLRQAGAQARYVLLNSVADHWQVPISELTTEPGIVVHQKSNRRVSYGETTSFLKVPELIPDIPPEQFKQSSQFRLIGSVIPRYDIPAKTDGSALFAMDVQVPDMLYGVIERGNIHGASPTLQNEDRIREMGGVVDLVMLDHGVGVVAKSVEQALNAKSRLRIQWSDDVKAVGHSSQEAFALYEKIANEGQPGEILIDEGNFSQAYSTAAKTYSADYKNDYIYHAQMEPLNAIASVAADGSSAEIWAGTQGPGSVAETIAEELQIDPSRVTLHQHFLGGGLGRRSNHDSIIEAVHLSKAVSRPVKLIWTREDDLRYGMYRPMSFQRLQASTDASGNLTGLLHCVVGDGGGLLTSGGRNEFYAIPNQHLEERGVENGIRLKHWRAVGHGPNKFAIESFMDEIATDQGVDPYEFRRKLMKNSPRALQTLEKAAAMANWSTPPPEGRARGIAFGERSGSLCTGICEISVDREKGKIIVHHFWSAVDAGIVVQPDNVIAQMEGGIIMGMSSVLEESITIQNGQVQQHNFNDYLLLRITDIPESIEIAMIPSEEPPQGVGEASLPVVAGAIANAFAALTGKRLRHLPFTPERVREALKA</sequence>
<dbReference type="SMART" id="SM01008">
    <property type="entry name" value="Ald_Xan_dh_C"/>
    <property type="match status" value="1"/>
</dbReference>
<dbReference type="PROSITE" id="PS51318">
    <property type="entry name" value="TAT"/>
    <property type="match status" value="1"/>
</dbReference>
<dbReference type="InterPro" id="IPR000674">
    <property type="entry name" value="Ald_Oxase/Xan_DH_a/b"/>
</dbReference>
<dbReference type="SUPFAM" id="SSF56003">
    <property type="entry name" value="Molybdenum cofactor-binding domain"/>
    <property type="match status" value="2"/>
</dbReference>
<dbReference type="InterPro" id="IPR012368">
    <property type="entry name" value="OxRdtase_Mopterin-bd_su_IorB"/>
</dbReference>
<dbReference type="InterPro" id="IPR052516">
    <property type="entry name" value="N-heterocyclic_Hydroxylase"/>
</dbReference>
<dbReference type="PANTHER" id="PTHR47495:SF2">
    <property type="entry name" value="ALDEHYDE DEHYDROGENASE"/>
    <property type="match status" value="1"/>
</dbReference>
<dbReference type="InterPro" id="IPR046867">
    <property type="entry name" value="AldOxase/xan_DH_MoCoBD2"/>
</dbReference>
<dbReference type="Gene3D" id="3.90.1170.50">
    <property type="entry name" value="Aldehyde oxidase/xanthine dehydrogenase, a/b hammerhead"/>
    <property type="match status" value="1"/>
</dbReference>
<reference evidence="2" key="1">
    <citation type="journal article" date="2023" name="Comput. Struct. Biotechnol. J.">
        <title>Discovery of a novel marine Bacteroidetes with a rich repertoire of carbohydrate-active enzymes.</title>
        <authorList>
            <person name="Chen B."/>
            <person name="Liu G."/>
            <person name="Chen Q."/>
            <person name="Wang H."/>
            <person name="Liu L."/>
            <person name="Tang K."/>
        </authorList>
    </citation>
    <scope>NUCLEOTIDE SEQUENCE</scope>
    <source>
        <strain evidence="2">TK19036</strain>
    </source>
</reference>
<gene>
    <name evidence="2" type="ORF">K4G66_23705</name>
</gene>
<dbReference type="Pfam" id="PF02738">
    <property type="entry name" value="MoCoBD_1"/>
    <property type="match status" value="1"/>
</dbReference>
<dbReference type="PANTHER" id="PTHR47495">
    <property type="entry name" value="ALDEHYDE DEHYDROGENASE"/>
    <property type="match status" value="1"/>
</dbReference>
<dbReference type="PIRSF" id="PIRSF036389">
    <property type="entry name" value="IOR_B"/>
    <property type="match status" value="1"/>
</dbReference>